<keyword evidence="2" id="KW-0808">Transferase</keyword>
<keyword evidence="1 6" id="KW-0696">RNA-directed RNA polymerase</keyword>
<dbReference type="CDD" id="cd23185">
    <property type="entry name" value="dsRNAv_Picobirnaviridae_RdRp"/>
    <property type="match status" value="1"/>
</dbReference>
<evidence type="ECO:0000259" key="5">
    <source>
        <dbReference type="Pfam" id="PF00680"/>
    </source>
</evidence>
<evidence type="ECO:0000256" key="4">
    <source>
        <dbReference type="ARBA" id="ARBA00022953"/>
    </source>
</evidence>
<evidence type="ECO:0000256" key="1">
    <source>
        <dbReference type="ARBA" id="ARBA00022484"/>
    </source>
</evidence>
<feature type="domain" description="RNA-directed RNA polymerase C-terminal" evidence="5">
    <location>
        <begin position="120"/>
        <end position="417"/>
    </location>
</feature>
<reference evidence="6" key="1">
    <citation type="journal article" date="2016" name="Arch. Virol.">
        <title>Viral metagenomics analysis of picobirnavirus-positive feces from children with sporadic diarrhea in China.</title>
        <authorList>
            <person name="Sun G."/>
            <person name="Zang Q."/>
            <person name="Gu Y."/>
            <person name="Niu G."/>
            <person name="Ding C."/>
            <person name="Zhang P."/>
        </authorList>
    </citation>
    <scope>NUCLEOTIDE SEQUENCE</scope>
    <source>
        <strain evidence="6">ChXz-1</strain>
    </source>
</reference>
<sequence>MQETNLDEEQLKEFLDLDSKITRDKFTSYVGNVERGSNFDVRTPFYKTGKQYPERSEVLNLWSPTLEALKNELPGLYMYEMDMAEKVGPMSVMAPLEDRWDPDIYSYYEAIHSPQQPISDEAVSKQVINELNRVKGVRMLNQANTLAAMDLGKADGAPFLGKKRDHVDQTIPCGLLFSTKDVTVVAQQSTKWKSCAMLGWRGQEGGPTPDDTKQRVIWMFPFAVSILELQMYIALIRACQRAEFNPAWISQDAVDMRMTQLMKTKGRNDEIVCTDFTKFDQHFNAKMQEAAKSVIAGIVSPGENERDWLREIFPMKYQIPLLAGKTLITGLHGVASGSGGTNWDETAAHRALQYEAASAAGRQLNRNSMCSGDDGCLSYPGISVEQVTESYTSHGLDMNETKQDHSVREATYLRRWYDIEYRKDGLCRGVYATTRAIGRLLAQEREYDPKNWGPKLVTLRYLSIIENCKYHPLFDKFIEFCIKGDKYRLGLDIPGFLDDLESIVKESMHMIPEFMGYNQRMQMLGPGGMVKPLTGIMSWSVVQYILKSNYSSQVKHSGKHVILS</sequence>
<protein>
    <submittedName>
        <fullName evidence="6">RNA-dependent RNA polymerase</fullName>
    </submittedName>
</protein>
<dbReference type="GO" id="GO:0003968">
    <property type="term" value="F:RNA-directed RNA polymerase activity"/>
    <property type="evidence" value="ECO:0007669"/>
    <property type="project" value="UniProtKB-KW"/>
</dbReference>
<dbReference type="SUPFAM" id="SSF56672">
    <property type="entry name" value="DNA/RNA polymerases"/>
    <property type="match status" value="1"/>
</dbReference>
<dbReference type="InterPro" id="IPR043502">
    <property type="entry name" value="DNA/RNA_pol_sf"/>
</dbReference>
<dbReference type="InterPro" id="IPR001205">
    <property type="entry name" value="RNA-dir_pol_C"/>
</dbReference>
<keyword evidence="3" id="KW-0548">Nucleotidyltransferase</keyword>
<evidence type="ECO:0000256" key="3">
    <source>
        <dbReference type="ARBA" id="ARBA00022695"/>
    </source>
</evidence>
<name>A0A0S1LLG2_HPBV</name>
<dbReference type="Pfam" id="PF00680">
    <property type="entry name" value="RdRP_1"/>
    <property type="match status" value="1"/>
</dbReference>
<dbReference type="GO" id="GO:0006351">
    <property type="term" value="P:DNA-templated transcription"/>
    <property type="evidence" value="ECO:0007669"/>
    <property type="project" value="InterPro"/>
</dbReference>
<proteinExistence type="predicted"/>
<dbReference type="EMBL" id="KR827412">
    <property type="protein sequence ID" value="ALL29318.1"/>
    <property type="molecule type" value="Genomic_RNA"/>
</dbReference>
<accession>A0A0S1LLG2</accession>
<evidence type="ECO:0000256" key="2">
    <source>
        <dbReference type="ARBA" id="ARBA00022679"/>
    </source>
</evidence>
<dbReference type="GO" id="GO:0003723">
    <property type="term" value="F:RNA binding"/>
    <property type="evidence" value="ECO:0007669"/>
    <property type="project" value="InterPro"/>
</dbReference>
<organismHost>
    <name type="scientific">Homo sapiens</name>
    <name type="common">Human</name>
    <dbReference type="NCBI Taxonomy" id="9606"/>
</organismHost>
<organism evidence="6">
    <name type="scientific">Human picobirnavirus</name>
    <dbReference type="NCBI Taxonomy" id="145856"/>
    <lineage>
        <taxon>Viruses</taxon>
        <taxon>Riboviria</taxon>
        <taxon>Orthornavirae</taxon>
        <taxon>Pisuviricota</taxon>
        <taxon>Duplopiviricetes</taxon>
        <taxon>Durnavirales</taxon>
        <taxon>Picobirnaviridae</taxon>
        <taxon>Orthopicobirnavirus</taxon>
        <taxon>Orthopicobirnavirus hominis</taxon>
    </lineage>
</organism>
<evidence type="ECO:0000313" key="6">
    <source>
        <dbReference type="EMBL" id="ALL29318.1"/>
    </source>
</evidence>
<keyword evidence="4" id="KW-0693">Viral RNA replication</keyword>